<dbReference type="EMBL" id="JBEPMN010000019">
    <property type="protein sequence ID" value="MET3663132.1"/>
    <property type="molecule type" value="Genomic_DNA"/>
</dbReference>
<evidence type="ECO:0000313" key="1">
    <source>
        <dbReference type="EMBL" id="MET3663132.1"/>
    </source>
</evidence>
<proteinExistence type="predicted"/>
<reference evidence="1 2" key="1">
    <citation type="submission" date="2024-06" db="EMBL/GenBank/DDBJ databases">
        <title>Genomic Encyclopedia of Type Strains, Phase IV (KMG-IV): sequencing the most valuable type-strain genomes for metagenomic binning, comparative biology and taxonomic classification.</title>
        <authorList>
            <person name="Goeker M."/>
        </authorList>
    </citation>
    <scope>NUCLEOTIDE SEQUENCE [LARGE SCALE GENOMIC DNA]</scope>
    <source>
        <strain evidence="1 2">DSM 19730</strain>
    </source>
</reference>
<comment type="caution">
    <text evidence="1">The sequence shown here is derived from an EMBL/GenBank/DDBJ whole genome shotgun (WGS) entry which is preliminary data.</text>
</comment>
<keyword evidence="2" id="KW-1185">Reference proteome</keyword>
<dbReference type="RefSeq" id="WP_378226850.1">
    <property type="nucleotide sequence ID" value="NZ_JBHRZP010000021.1"/>
</dbReference>
<dbReference type="Proteomes" id="UP001549143">
    <property type="component" value="Unassembled WGS sequence"/>
</dbReference>
<protein>
    <submittedName>
        <fullName evidence="1">Uncharacterized protein</fullName>
    </submittedName>
</protein>
<sequence length="523" mass="59972">MSSAKRDLYQRKRVKKRKELLGVLAKASDAQILQLFWAVNALQSEEPPNLDRFLKYPKEAAEAEIGNDWFVLKWEIENLLLLLLSTPKVAEGVTPARYFEFNTASIFINLYKKAEQAESRVLLDNKNILTEMQRYAHKQFLWQRGFFHAERMYRYYYVYGQGACADYFKGKYGLSIDEFALACIGLYFKTQMEAWGKVPKLDPKMGVRPEIIELAMTLISKDLPALRADTAKRIAEVANVSSSKIAYLPSSLRQYPIITSPDNGGRIVVPLPQLIMLRATSGLYYDLADGPQTLFEEANGRFEAYGKMLIEARYPRFSVSREQEFGTKKARYKTPDLLLKDGDEIKVVFECKATKITFIAQYADDQYGEAPKAFDQIAKGMAQLWKFFSRARRGLYAAEKVTPDAHGVILTMDSWFQLEGNQLPFLRKKASELVADEPDIRPEDMRDVIFCSIEDLDDVLAVSNEDEFLDTLEKAHLPEFQGWQLSSVRNPDWEKPLDRKPYPFKVDEVLPLWEEIAALNGGE</sequence>
<name>A0ABV2KPY8_9HYPH</name>
<gene>
    <name evidence="1" type="ORF">ABID44_003487</name>
</gene>
<accession>A0ABV2KPY8</accession>
<organism evidence="1 2">
    <name type="scientific">Aquamicrobium ahrensii</name>
    <dbReference type="NCBI Taxonomy" id="469551"/>
    <lineage>
        <taxon>Bacteria</taxon>
        <taxon>Pseudomonadati</taxon>
        <taxon>Pseudomonadota</taxon>
        <taxon>Alphaproteobacteria</taxon>
        <taxon>Hyphomicrobiales</taxon>
        <taxon>Phyllobacteriaceae</taxon>
        <taxon>Aquamicrobium</taxon>
    </lineage>
</organism>
<evidence type="ECO:0000313" key="2">
    <source>
        <dbReference type="Proteomes" id="UP001549143"/>
    </source>
</evidence>